<keyword evidence="11" id="KW-1185">Reference proteome</keyword>
<dbReference type="AlphaFoldDB" id="A0A9W6MRE6"/>
<comment type="caution">
    <text evidence="9">The sequence shown here is derived from an EMBL/GenBank/DDBJ whole genome shotgun (WGS) entry which is preliminary data.</text>
</comment>
<dbReference type="InterPro" id="IPR004776">
    <property type="entry name" value="Mem_transp_PIN-like"/>
</dbReference>
<protein>
    <submittedName>
        <fullName evidence="10">Permease</fullName>
    </submittedName>
    <submittedName>
        <fullName evidence="9">Transporter</fullName>
    </submittedName>
</protein>
<evidence type="ECO:0000256" key="5">
    <source>
        <dbReference type="ARBA" id="ARBA00022692"/>
    </source>
</evidence>
<feature type="transmembrane region" description="Helical" evidence="8">
    <location>
        <begin position="227"/>
        <end position="248"/>
    </location>
</feature>
<keyword evidence="7 8" id="KW-0472">Membrane</keyword>
<feature type="transmembrane region" description="Helical" evidence="8">
    <location>
        <begin position="38"/>
        <end position="55"/>
    </location>
</feature>
<evidence type="ECO:0000256" key="1">
    <source>
        <dbReference type="ARBA" id="ARBA00004651"/>
    </source>
</evidence>
<dbReference type="PANTHER" id="PTHR36838:SF4">
    <property type="entry name" value="AUXIN EFFLUX CARRIER FAMILY PROTEIN"/>
    <property type="match status" value="1"/>
</dbReference>
<dbReference type="InterPro" id="IPR038770">
    <property type="entry name" value="Na+/solute_symporter_sf"/>
</dbReference>
<evidence type="ECO:0000313" key="9">
    <source>
        <dbReference type="EMBL" id="GLK55167.1"/>
    </source>
</evidence>
<keyword evidence="3" id="KW-0813">Transport</keyword>
<dbReference type="Gene3D" id="1.20.1530.20">
    <property type="match status" value="1"/>
</dbReference>
<gene>
    <name evidence="9" type="ORF">GCM10008170_11860</name>
    <name evidence="10" type="ORF">JOD31_000089</name>
</gene>
<dbReference type="GO" id="GO:0055085">
    <property type="term" value="P:transmembrane transport"/>
    <property type="evidence" value="ECO:0007669"/>
    <property type="project" value="InterPro"/>
</dbReference>
<keyword evidence="5 8" id="KW-0812">Transmembrane</keyword>
<keyword evidence="6 8" id="KW-1133">Transmembrane helix</keyword>
<feature type="transmembrane region" description="Helical" evidence="8">
    <location>
        <begin position="126"/>
        <end position="151"/>
    </location>
</feature>
<evidence type="ECO:0000313" key="11">
    <source>
        <dbReference type="Proteomes" id="UP000758856"/>
    </source>
</evidence>
<name>A0A9W6MRE6_9HYPH</name>
<dbReference type="Proteomes" id="UP001143400">
    <property type="component" value="Unassembled WGS sequence"/>
</dbReference>
<dbReference type="GO" id="GO:0005886">
    <property type="term" value="C:plasma membrane"/>
    <property type="evidence" value="ECO:0007669"/>
    <property type="project" value="UniProtKB-SubCell"/>
</dbReference>
<evidence type="ECO:0000256" key="2">
    <source>
        <dbReference type="ARBA" id="ARBA00010145"/>
    </source>
</evidence>
<evidence type="ECO:0000313" key="12">
    <source>
        <dbReference type="Proteomes" id="UP001143400"/>
    </source>
</evidence>
<evidence type="ECO:0000313" key="10">
    <source>
        <dbReference type="EMBL" id="MBM7849877.1"/>
    </source>
</evidence>
<sequence length="309" mass="31901">MILAFESLLPSFLLILFGFSLSRSPLLPAALWEGVERLNYYVLFPALLFVTLARADLASAPIGPMAGAMVLAILLVAGGMLASRRWWMSLPDVDGRAYSSHFQGAIRWQTSVALALAATLYGREGLALGAIGVAAMIPLLNLLSVAVVASYGASTPPSRRALAQELARNPLILSVLAGAALNASGVQLYGPVVETVDLLGRGALGVGLLLVGAGLAPATLRLRLDIGLVVAVKLVLMPILMIGLATLFGVEGVALGVVAISSAVPTASNAYLLARRLGGDAPLMSAIITVQTVVAFATLPTTLWLIGAT</sequence>
<feature type="transmembrane region" description="Helical" evidence="8">
    <location>
        <begin position="202"/>
        <end position="220"/>
    </location>
</feature>
<evidence type="ECO:0000256" key="3">
    <source>
        <dbReference type="ARBA" id="ARBA00022448"/>
    </source>
</evidence>
<feature type="transmembrane region" description="Helical" evidence="8">
    <location>
        <begin position="254"/>
        <end position="274"/>
    </location>
</feature>
<evidence type="ECO:0000256" key="4">
    <source>
        <dbReference type="ARBA" id="ARBA00022475"/>
    </source>
</evidence>
<reference evidence="9" key="1">
    <citation type="journal article" date="2014" name="Int. J. Syst. Evol. Microbiol.">
        <title>Complete genome sequence of Corynebacterium casei LMG S-19264T (=DSM 44701T), isolated from a smear-ripened cheese.</title>
        <authorList>
            <consortium name="US DOE Joint Genome Institute (JGI-PGF)"/>
            <person name="Walter F."/>
            <person name="Albersmeier A."/>
            <person name="Kalinowski J."/>
            <person name="Ruckert C."/>
        </authorList>
    </citation>
    <scope>NUCLEOTIDE SEQUENCE</scope>
    <source>
        <strain evidence="9">VKM B-1606</strain>
    </source>
</reference>
<dbReference type="EMBL" id="BSFF01000002">
    <property type="protein sequence ID" value="GLK55167.1"/>
    <property type="molecule type" value="Genomic_DNA"/>
</dbReference>
<comment type="subcellular location">
    <subcellularLocation>
        <location evidence="1">Cell membrane</location>
        <topology evidence="1">Multi-pass membrane protein</topology>
    </subcellularLocation>
</comment>
<proteinExistence type="inferred from homology"/>
<comment type="similarity">
    <text evidence="2">Belongs to the auxin efflux carrier (TC 2.A.69) family.</text>
</comment>
<dbReference type="PANTHER" id="PTHR36838">
    <property type="entry name" value="AUXIN EFFLUX CARRIER FAMILY PROTEIN"/>
    <property type="match status" value="1"/>
</dbReference>
<accession>A0A9W6MRE6</accession>
<dbReference type="EMBL" id="JAFBCY010000001">
    <property type="protein sequence ID" value="MBM7849877.1"/>
    <property type="molecule type" value="Genomic_DNA"/>
</dbReference>
<reference evidence="10 11" key="2">
    <citation type="submission" date="2021-01" db="EMBL/GenBank/DDBJ databases">
        <title>Genomic Encyclopedia of Type Strains, Phase IV (KMG-IV): sequencing the most valuable type-strain genomes for metagenomic binning, comparative biology and taxonomic classification.</title>
        <authorList>
            <person name="Goeker M."/>
        </authorList>
    </citation>
    <scope>NUCLEOTIDE SEQUENCE [LARGE SCALE GENOMIC DNA]</scope>
    <source>
        <strain evidence="10 11">DSM 6130</strain>
    </source>
</reference>
<evidence type="ECO:0000256" key="6">
    <source>
        <dbReference type="ARBA" id="ARBA00022989"/>
    </source>
</evidence>
<feature type="transmembrane region" description="Helical" evidence="8">
    <location>
        <begin position="62"/>
        <end position="82"/>
    </location>
</feature>
<dbReference type="RefSeq" id="WP_204948360.1">
    <property type="nucleotide sequence ID" value="NZ_BSFF01000002.1"/>
</dbReference>
<dbReference type="Pfam" id="PF03547">
    <property type="entry name" value="Mem_trans"/>
    <property type="match status" value="1"/>
</dbReference>
<feature type="transmembrane region" description="Helical" evidence="8">
    <location>
        <begin position="171"/>
        <end position="190"/>
    </location>
</feature>
<keyword evidence="4" id="KW-1003">Cell membrane</keyword>
<organism evidence="9 12">
    <name type="scientific">Methylopila capsulata</name>
    <dbReference type="NCBI Taxonomy" id="61654"/>
    <lineage>
        <taxon>Bacteria</taxon>
        <taxon>Pseudomonadati</taxon>
        <taxon>Pseudomonadota</taxon>
        <taxon>Alphaproteobacteria</taxon>
        <taxon>Hyphomicrobiales</taxon>
        <taxon>Methylopilaceae</taxon>
        <taxon>Methylopila</taxon>
    </lineage>
</organism>
<dbReference type="Proteomes" id="UP000758856">
    <property type="component" value="Unassembled WGS sequence"/>
</dbReference>
<feature type="transmembrane region" description="Helical" evidence="8">
    <location>
        <begin position="286"/>
        <end position="306"/>
    </location>
</feature>
<evidence type="ECO:0000256" key="8">
    <source>
        <dbReference type="SAM" id="Phobius"/>
    </source>
</evidence>
<evidence type="ECO:0000256" key="7">
    <source>
        <dbReference type="ARBA" id="ARBA00023136"/>
    </source>
</evidence>
<reference evidence="9" key="3">
    <citation type="submission" date="2023-01" db="EMBL/GenBank/DDBJ databases">
        <authorList>
            <person name="Sun Q."/>
            <person name="Evtushenko L."/>
        </authorList>
    </citation>
    <scope>NUCLEOTIDE SEQUENCE</scope>
    <source>
        <strain evidence="9">VKM B-1606</strain>
    </source>
</reference>